<gene>
    <name evidence="2" type="ORF">NDU88_007464</name>
</gene>
<evidence type="ECO:0000313" key="3">
    <source>
        <dbReference type="Proteomes" id="UP001066276"/>
    </source>
</evidence>
<dbReference type="Proteomes" id="UP001066276">
    <property type="component" value="Chromosome 4_2"/>
</dbReference>
<comment type="caution">
    <text evidence="2">The sequence shown here is derived from an EMBL/GenBank/DDBJ whole genome shotgun (WGS) entry which is preliminary data.</text>
</comment>
<feature type="region of interest" description="Disordered" evidence="1">
    <location>
        <begin position="22"/>
        <end position="127"/>
    </location>
</feature>
<dbReference type="EMBL" id="JANPWB010000008">
    <property type="protein sequence ID" value="KAJ1167071.1"/>
    <property type="molecule type" value="Genomic_DNA"/>
</dbReference>
<evidence type="ECO:0000256" key="1">
    <source>
        <dbReference type="SAM" id="MobiDB-lite"/>
    </source>
</evidence>
<accession>A0AAV7SSK3</accession>
<organism evidence="2 3">
    <name type="scientific">Pleurodeles waltl</name>
    <name type="common">Iberian ribbed newt</name>
    <dbReference type="NCBI Taxonomy" id="8319"/>
    <lineage>
        <taxon>Eukaryota</taxon>
        <taxon>Metazoa</taxon>
        <taxon>Chordata</taxon>
        <taxon>Craniata</taxon>
        <taxon>Vertebrata</taxon>
        <taxon>Euteleostomi</taxon>
        <taxon>Amphibia</taxon>
        <taxon>Batrachia</taxon>
        <taxon>Caudata</taxon>
        <taxon>Salamandroidea</taxon>
        <taxon>Salamandridae</taxon>
        <taxon>Pleurodelinae</taxon>
        <taxon>Pleurodeles</taxon>
    </lineage>
</organism>
<sequence>MKLRRTHSLDQIIYQVRQACISGRRGPQQRVRAPQHWALVPTANPAQSQPPGHQQAPPTADPHDITKPRPQAARPASQHEGGAPQQGDRHSTLKHEQDSSRRAEKLQDLRRGAQFSKSSHIVGGRGS</sequence>
<protein>
    <submittedName>
        <fullName evidence="2">Uncharacterized protein</fullName>
    </submittedName>
</protein>
<evidence type="ECO:0000313" key="2">
    <source>
        <dbReference type="EMBL" id="KAJ1167071.1"/>
    </source>
</evidence>
<reference evidence="2" key="1">
    <citation type="journal article" date="2022" name="bioRxiv">
        <title>Sequencing and chromosome-scale assembly of the giantPleurodeles waltlgenome.</title>
        <authorList>
            <person name="Brown T."/>
            <person name="Elewa A."/>
            <person name="Iarovenko S."/>
            <person name="Subramanian E."/>
            <person name="Araus A.J."/>
            <person name="Petzold A."/>
            <person name="Susuki M."/>
            <person name="Suzuki K.-i.T."/>
            <person name="Hayashi T."/>
            <person name="Toyoda A."/>
            <person name="Oliveira C."/>
            <person name="Osipova E."/>
            <person name="Leigh N.D."/>
            <person name="Simon A."/>
            <person name="Yun M.H."/>
        </authorList>
    </citation>
    <scope>NUCLEOTIDE SEQUENCE</scope>
    <source>
        <strain evidence="2">20211129_DDA</strain>
        <tissue evidence="2">Liver</tissue>
    </source>
</reference>
<keyword evidence="3" id="KW-1185">Reference proteome</keyword>
<dbReference type="AlphaFoldDB" id="A0AAV7SSK3"/>
<proteinExistence type="predicted"/>
<name>A0AAV7SSK3_PLEWA</name>
<feature type="compositionally biased region" description="Basic and acidic residues" evidence="1">
    <location>
        <begin position="87"/>
        <end position="111"/>
    </location>
</feature>